<protein>
    <submittedName>
        <fullName evidence="3">Uncharacterized protein</fullName>
    </submittedName>
</protein>
<comment type="caution">
    <text evidence="3">The sequence shown here is derived from an EMBL/GenBank/DDBJ whole genome shotgun (WGS) entry which is preliminary data.</text>
</comment>
<gene>
    <name evidence="3" type="ORF">CASFOL_038868</name>
</gene>
<dbReference type="AlphaFoldDB" id="A0ABD3BIQ1"/>
<evidence type="ECO:0000313" key="4">
    <source>
        <dbReference type="Proteomes" id="UP001632038"/>
    </source>
</evidence>
<dbReference type="PANTHER" id="PTHR45934">
    <property type="entry name" value="FAD/NAD(P)-BINDING OXIDOREDUCTASE FAMILY PROTEIN"/>
    <property type="match status" value="1"/>
</dbReference>
<keyword evidence="4" id="KW-1185">Reference proteome</keyword>
<accession>A0ABD3BIQ1</accession>
<keyword evidence="1" id="KW-0560">Oxidoreductase</keyword>
<name>A0ABD3BIQ1_9LAMI</name>
<dbReference type="PANTHER" id="PTHR45934:SF9">
    <property type="entry name" value="FAD_NAD(P)-BINDING OXIDOREDUCTASE FAMILY PROTEIN"/>
    <property type="match status" value="1"/>
</dbReference>
<evidence type="ECO:0000256" key="1">
    <source>
        <dbReference type="ARBA" id="ARBA00023002"/>
    </source>
</evidence>
<dbReference type="EMBL" id="JAVIJP010000083">
    <property type="protein sequence ID" value="KAL3617323.1"/>
    <property type="molecule type" value="Genomic_DNA"/>
</dbReference>
<organism evidence="3 4">
    <name type="scientific">Castilleja foliolosa</name>
    <dbReference type="NCBI Taxonomy" id="1961234"/>
    <lineage>
        <taxon>Eukaryota</taxon>
        <taxon>Viridiplantae</taxon>
        <taxon>Streptophyta</taxon>
        <taxon>Embryophyta</taxon>
        <taxon>Tracheophyta</taxon>
        <taxon>Spermatophyta</taxon>
        <taxon>Magnoliopsida</taxon>
        <taxon>eudicotyledons</taxon>
        <taxon>Gunneridae</taxon>
        <taxon>Pentapetalae</taxon>
        <taxon>asterids</taxon>
        <taxon>lamiids</taxon>
        <taxon>Lamiales</taxon>
        <taxon>Orobanchaceae</taxon>
        <taxon>Pedicularideae</taxon>
        <taxon>Castillejinae</taxon>
        <taxon>Castilleja</taxon>
    </lineage>
</organism>
<evidence type="ECO:0000256" key="2">
    <source>
        <dbReference type="ARBA" id="ARBA00023033"/>
    </source>
</evidence>
<dbReference type="Proteomes" id="UP001632038">
    <property type="component" value="Unassembled WGS sequence"/>
</dbReference>
<reference evidence="4" key="1">
    <citation type="journal article" date="2024" name="IScience">
        <title>Strigolactones Initiate the Formation of Haustorium-like Structures in Castilleja.</title>
        <authorList>
            <person name="Buerger M."/>
            <person name="Peterson D."/>
            <person name="Chory J."/>
        </authorList>
    </citation>
    <scope>NUCLEOTIDE SEQUENCE [LARGE SCALE GENOMIC DNA]</scope>
</reference>
<dbReference type="InterPro" id="IPR044560">
    <property type="entry name" value="MOase"/>
</dbReference>
<proteinExistence type="predicted"/>
<evidence type="ECO:0000313" key="3">
    <source>
        <dbReference type="EMBL" id="KAL3617323.1"/>
    </source>
</evidence>
<keyword evidence="2" id="KW-0503">Monooxygenase</keyword>
<sequence length="93" mass="10451">MEENYAPSNSKMRIQEVRAVERRILLETLANQLPSNAISFSSKLKDIETSDSGDTILRLVDDSQISCKKPVIGREILVSGMKNQLKLKIWGFG</sequence>
<dbReference type="GO" id="GO:0004497">
    <property type="term" value="F:monooxygenase activity"/>
    <property type="evidence" value="ECO:0007669"/>
    <property type="project" value="UniProtKB-KW"/>
</dbReference>